<dbReference type="PANTHER" id="PTHR43792">
    <property type="entry name" value="GNAT FAMILY, PUTATIVE (AFU_ORTHOLOGUE AFUA_3G00765)-RELATED-RELATED"/>
    <property type="match status" value="1"/>
</dbReference>
<sequence>MVATLETNRLKLRKMTVDDTDEVFENWTSSENVATYLTWAPHSEIEVTKNYLTFEEHNRNEGWGIVLKETNQLIGNISVVDDKPKTKTKALGYVLGEKFWNQGYMSEALIEVIDFLFETTDVNRIEAEHDTENPGSGRVMEKAGMTFEGILREAKLNNRGIVDVALYSILRSERK</sequence>
<dbReference type="SUPFAM" id="SSF55729">
    <property type="entry name" value="Acyl-CoA N-acyltransferases (Nat)"/>
    <property type="match status" value="1"/>
</dbReference>
<dbReference type="Gene3D" id="3.40.630.30">
    <property type="match status" value="1"/>
</dbReference>
<keyword evidence="6" id="KW-1185">Reference proteome</keyword>
<reference evidence="5 6" key="1">
    <citation type="submission" date="2017-05" db="EMBL/GenBank/DDBJ databases">
        <title>Vagococcus spp. assemblies.</title>
        <authorList>
            <person name="Gulvik C.A."/>
        </authorList>
    </citation>
    <scope>NUCLEOTIDE SEQUENCE [LARGE SCALE GENOMIC DNA]</scope>
    <source>
        <strain evidence="5 6">SS1714</strain>
    </source>
</reference>
<evidence type="ECO:0000313" key="5">
    <source>
        <dbReference type="EMBL" id="RSU10027.1"/>
    </source>
</evidence>
<dbReference type="InterPro" id="IPR051531">
    <property type="entry name" value="N-acetyltransferase"/>
</dbReference>
<comment type="caution">
    <text evidence="5">The sequence shown here is derived from an EMBL/GenBank/DDBJ whole genome shotgun (WGS) entry which is preliminary data.</text>
</comment>
<dbReference type="GO" id="GO:0008999">
    <property type="term" value="F:protein-N-terminal-alanine acetyltransferase activity"/>
    <property type="evidence" value="ECO:0007669"/>
    <property type="project" value="TreeGrafter"/>
</dbReference>
<evidence type="ECO:0000256" key="2">
    <source>
        <dbReference type="ARBA" id="ARBA00023315"/>
    </source>
</evidence>
<dbReference type="PANTHER" id="PTHR43792:SF8">
    <property type="entry name" value="[RIBOSOMAL PROTEIN US5]-ALANINE N-ACETYLTRANSFERASE"/>
    <property type="match status" value="1"/>
</dbReference>
<dbReference type="GeneID" id="95581911"/>
<evidence type="ECO:0000256" key="1">
    <source>
        <dbReference type="ARBA" id="ARBA00022679"/>
    </source>
</evidence>
<dbReference type="RefSeq" id="WP_126796333.1">
    <property type="nucleotide sequence ID" value="NZ_CP060720.1"/>
</dbReference>
<proteinExistence type="inferred from homology"/>
<gene>
    <name evidence="5" type="ORF">CBF28_14100</name>
</gene>
<dbReference type="Proteomes" id="UP000288028">
    <property type="component" value="Unassembled WGS sequence"/>
</dbReference>
<accession>A0A430AQ53</accession>
<dbReference type="InterPro" id="IPR000182">
    <property type="entry name" value="GNAT_dom"/>
</dbReference>
<dbReference type="Pfam" id="PF13302">
    <property type="entry name" value="Acetyltransf_3"/>
    <property type="match status" value="1"/>
</dbReference>
<name>A0A430AQ53_9ENTE</name>
<dbReference type="AlphaFoldDB" id="A0A430AQ53"/>
<organism evidence="5 6">
    <name type="scientific">Vagococcus carniphilus</name>
    <dbReference type="NCBI Taxonomy" id="218144"/>
    <lineage>
        <taxon>Bacteria</taxon>
        <taxon>Bacillati</taxon>
        <taxon>Bacillota</taxon>
        <taxon>Bacilli</taxon>
        <taxon>Lactobacillales</taxon>
        <taxon>Enterococcaceae</taxon>
        <taxon>Vagococcus</taxon>
    </lineage>
</organism>
<dbReference type="OrthoDB" id="9798081at2"/>
<evidence type="ECO:0000256" key="3">
    <source>
        <dbReference type="ARBA" id="ARBA00038502"/>
    </source>
</evidence>
<dbReference type="GO" id="GO:0005737">
    <property type="term" value="C:cytoplasm"/>
    <property type="evidence" value="ECO:0007669"/>
    <property type="project" value="TreeGrafter"/>
</dbReference>
<comment type="similarity">
    <text evidence="3">Belongs to the acetyltransferase family. RimJ subfamily.</text>
</comment>
<dbReference type="EMBL" id="NGKB01000020">
    <property type="protein sequence ID" value="RSU10027.1"/>
    <property type="molecule type" value="Genomic_DNA"/>
</dbReference>
<dbReference type="PROSITE" id="PS51186">
    <property type="entry name" value="GNAT"/>
    <property type="match status" value="1"/>
</dbReference>
<keyword evidence="2" id="KW-0012">Acyltransferase</keyword>
<keyword evidence="1 5" id="KW-0808">Transferase</keyword>
<evidence type="ECO:0000259" key="4">
    <source>
        <dbReference type="PROSITE" id="PS51186"/>
    </source>
</evidence>
<dbReference type="InterPro" id="IPR016181">
    <property type="entry name" value="Acyl_CoA_acyltransferase"/>
</dbReference>
<feature type="domain" description="N-acetyltransferase" evidence="4">
    <location>
        <begin position="10"/>
        <end position="173"/>
    </location>
</feature>
<evidence type="ECO:0000313" key="6">
    <source>
        <dbReference type="Proteomes" id="UP000288028"/>
    </source>
</evidence>
<protein>
    <submittedName>
        <fullName evidence="5">GNAT family N-acetyltransferase</fullName>
    </submittedName>
</protein>